<proteinExistence type="predicted"/>
<keyword evidence="8" id="KW-1185">Reference proteome</keyword>
<dbReference type="PRINTS" id="PR00162">
    <property type="entry name" value="RIESKE"/>
</dbReference>
<name>A0ABY4KZQ0_THEAE</name>
<dbReference type="InterPro" id="IPR036188">
    <property type="entry name" value="FAD/NAD-bd_sf"/>
</dbReference>
<feature type="domain" description="Rieske" evidence="6">
    <location>
        <begin position="421"/>
        <end position="510"/>
    </location>
</feature>
<gene>
    <name evidence="7" type="ORF">FOF52_07995</name>
</gene>
<dbReference type="Pfam" id="PF01266">
    <property type="entry name" value="DAO"/>
    <property type="match status" value="1"/>
</dbReference>
<dbReference type="PANTHER" id="PTHR13847">
    <property type="entry name" value="SARCOSINE DEHYDROGENASE-RELATED"/>
    <property type="match status" value="1"/>
</dbReference>
<dbReference type="Gene3D" id="3.30.9.10">
    <property type="entry name" value="D-Amino Acid Oxidase, subunit A, domain 2"/>
    <property type="match status" value="1"/>
</dbReference>
<evidence type="ECO:0000256" key="1">
    <source>
        <dbReference type="ARBA" id="ARBA00022714"/>
    </source>
</evidence>
<dbReference type="InterPro" id="IPR036922">
    <property type="entry name" value="Rieske_2Fe-2S_sf"/>
</dbReference>
<dbReference type="InterPro" id="IPR017941">
    <property type="entry name" value="Rieske_2Fe-2S"/>
</dbReference>
<keyword evidence="1" id="KW-0001">2Fe-2S</keyword>
<evidence type="ECO:0000313" key="7">
    <source>
        <dbReference type="EMBL" id="UPT20907.1"/>
    </source>
</evidence>
<sequence>MTTLPGTHESYWMDTVPPTPHPALDGDVEVDVAVVGGGIAGLCTAWELAREGRSVAVLEADRVAAGTTGYTTAKLSALHGLVYARLRRTHGVEGARLYARSQQEAVEHVAEVSAELGIDCDLEHVPAYSYVESADRVDQVRAEVDAAREAGLPASFTTDTGLPFDVAGAVRVTGQAQFHPRKYLLALVADLLDRGGQVYERTRVVGLDEGSPCRVTAENGATVTARDIVVATHYPVFDRALMFSRLEPHRELVVAGPLPADRAPGGAYLTSEQNTRSVRTAPLNGGRRLLIVTGEVFKPGTGDTEESYLRLAEWTRERFGVEEITHRWAAQDNHTTDRVPYVGLFHPGTRHVWVATGYGAWGMSNGVMSGRLLASLITGGSAPWAELYDPRRLRGLRDAPAFFKLQASVARHFIGDRVATTHVDSVDEIPPGSGAVVRVHGRRCAVYRDDSGDVHAVSARCTHLGCIVAFNAAEEAWECPCHGSRFGVDGRVVHGPATRPLEPVDVERPR</sequence>
<dbReference type="Pfam" id="PF00355">
    <property type="entry name" value="Rieske"/>
    <property type="match status" value="1"/>
</dbReference>
<evidence type="ECO:0000256" key="4">
    <source>
        <dbReference type="ARBA" id="ARBA00023014"/>
    </source>
</evidence>
<evidence type="ECO:0000313" key="8">
    <source>
        <dbReference type="Proteomes" id="UP000832041"/>
    </source>
</evidence>
<reference evidence="7 8" key="1">
    <citation type="submission" date="2020-04" db="EMBL/GenBank/DDBJ databases">
        <title>Thermobifida alba genome sequencing and assembly.</title>
        <authorList>
            <person name="Luzics S."/>
            <person name="Horvath B."/>
            <person name="Nagy I."/>
            <person name="Toth A."/>
            <person name="Nagy I."/>
            <person name="Kukolya J."/>
        </authorList>
    </citation>
    <scope>NUCLEOTIDE SEQUENCE [LARGE SCALE GENOMIC DNA]</scope>
    <source>
        <strain evidence="7 8">DSM 43795</strain>
    </source>
</reference>
<dbReference type="EMBL" id="CP051627">
    <property type="protein sequence ID" value="UPT20907.1"/>
    <property type="molecule type" value="Genomic_DNA"/>
</dbReference>
<keyword evidence="2" id="KW-0479">Metal-binding</keyword>
<dbReference type="SUPFAM" id="SSF50022">
    <property type="entry name" value="ISP domain"/>
    <property type="match status" value="1"/>
</dbReference>
<keyword evidence="5" id="KW-1015">Disulfide bond</keyword>
<dbReference type="PROSITE" id="PS51296">
    <property type="entry name" value="RIESKE"/>
    <property type="match status" value="1"/>
</dbReference>
<dbReference type="PANTHER" id="PTHR13847:SF274">
    <property type="entry name" value="RIESKE 2FE-2S IRON-SULFUR PROTEIN YHFW-RELATED"/>
    <property type="match status" value="1"/>
</dbReference>
<evidence type="ECO:0000259" key="6">
    <source>
        <dbReference type="PROSITE" id="PS51296"/>
    </source>
</evidence>
<keyword evidence="4" id="KW-0411">Iron-sulfur</keyword>
<dbReference type="Gene3D" id="3.50.50.60">
    <property type="entry name" value="FAD/NAD(P)-binding domain"/>
    <property type="match status" value="1"/>
</dbReference>
<dbReference type="InterPro" id="IPR006076">
    <property type="entry name" value="FAD-dep_OxRdtase"/>
</dbReference>
<evidence type="ECO:0000256" key="3">
    <source>
        <dbReference type="ARBA" id="ARBA00023004"/>
    </source>
</evidence>
<dbReference type="RefSeq" id="WP_248593201.1">
    <property type="nucleotide sequence ID" value="NZ_BAABEB010000027.1"/>
</dbReference>
<dbReference type="SUPFAM" id="SSF51905">
    <property type="entry name" value="FAD/NAD(P)-binding domain"/>
    <property type="match status" value="1"/>
</dbReference>
<dbReference type="InterPro" id="IPR005805">
    <property type="entry name" value="Rieske_Fe-S_prot_C"/>
</dbReference>
<accession>A0ABY4KZQ0</accession>
<keyword evidence="3" id="KW-0408">Iron</keyword>
<organism evidence="7 8">
    <name type="scientific">Thermobifida alba</name>
    <name type="common">Thermomonospora alba</name>
    <dbReference type="NCBI Taxonomy" id="53522"/>
    <lineage>
        <taxon>Bacteria</taxon>
        <taxon>Bacillati</taxon>
        <taxon>Actinomycetota</taxon>
        <taxon>Actinomycetes</taxon>
        <taxon>Streptosporangiales</taxon>
        <taxon>Nocardiopsidaceae</taxon>
        <taxon>Thermobifida</taxon>
    </lineage>
</organism>
<evidence type="ECO:0000256" key="5">
    <source>
        <dbReference type="ARBA" id="ARBA00023157"/>
    </source>
</evidence>
<dbReference type="Gene3D" id="2.102.10.10">
    <property type="entry name" value="Rieske [2Fe-2S] iron-sulphur domain"/>
    <property type="match status" value="1"/>
</dbReference>
<dbReference type="Proteomes" id="UP000832041">
    <property type="component" value="Chromosome"/>
</dbReference>
<protein>
    <submittedName>
        <fullName evidence="7">FAD-dependent oxidoreductase</fullName>
    </submittedName>
</protein>
<evidence type="ECO:0000256" key="2">
    <source>
        <dbReference type="ARBA" id="ARBA00022723"/>
    </source>
</evidence>